<comment type="caution">
    <text evidence="1">The sequence shown here is derived from an EMBL/GenBank/DDBJ whole genome shotgun (WGS) entry which is preliminary data.</text>
</comment>
<dbReference type="AlphaFoldDB" id="A0A8G2CCB4"/>
<organism evidence="1 2">
    <name type="scientific">Halodesulfovibrio aestuarii</name>
    <dbReference type="NCBI Taxonomy" id="126333"/>
    <lineage>
        <taxon>Bacteria</taxon>
        <taxon>Pseudomonadati</taxon>
        <taxon>Thermodesulfobacteriota</taxon>
        <taxon>Desulfovibrionia</taxon>
        <taxon>Desulfovibrionales</taxon>
        <taxon>Desulfovibrionaceae</taxon>
        <taxon>Halodesulfovibrio</taxon>
    </lineage>
</organism>
<proteinExistence type="predicted"/>
<gene>
    <name evidence="1" type="ORF">SAMN05660830_03171</name>
</gene>
<protein>
    <submittedName>
        <fullName evidence="1">Uncharacterized protein</fullName>
    </submittedName>
</protein>
<dbReference type="EMBL" id="FQZR01000017">
    <property type="protein sequence ID" value="SHJ76627.1"/>
    <property type="molecule type" value="Genomic_DNA"/>
</dbReference>
<evidence type="ECO:0000313" key="1">
    <source>
        <dbReference type="EMBL" id="SHJ76627.1"/>
    </source>
</evidence>
<reference evidence="1 2" key="1">
    <citation type="submission" date="2016-11" db="EMBL/GenBank/DDBJ databases">
        <authorList>
            <person name="Varghese N."/>
            <person name="Submissions S."/>
        </authorList>
    </citation>
    <scope>NUCLEOTIDE SEQUENCE [LARGE SCALE GENOMIC DNA]</scope>
    <source>
        <strain evidence="1 2">DSM 17919</strain>
    </source>
</reference>
<sequence length="157" mass="17269">MLDWLEQFEIIKEVASKKIQENGGGRFSLAKFDNLLGISGGKSRKWAKGQRPSAEDLGRICRKLDLSAAWLLLGEGGLFLGEETDTQKEDAPITDPIAQRMKVATDILKGSGASPEVIQQAVMKILDSQNETHTQAETNTLEASAFADKCDWSMKRT</sequence>
<dbReference type="Proteomes" id="UP000184001">
    <property type="component" value="Unassembled WGS sequence"/>
</dbReference>
<dbReference type="RefSeq" id="WP_019999127.1">
    <property type="nucleotide sequence ID" value="NZ_CP192219.1"/>
</dbReference>
<evidence type="ECO:0000313" key="2">
    <source>
        <dbReference type="Proteomes" id="UP000184001"/>
    </source>
</evidence>
<name>A0A8G2CCB4_9BACT</name>
<accession>A0A8G2CCB4</accession>